<keyword evidence="3 11" id="KW-0812">Transmembrane</keyword>
<dbReference type="EMBL" id="MZ571143">
    <property type="protein sequence ID" value="QZR95587.1"/>
    <property type="molecule type" value="Genomic_RNA"/>
</dbReference>
<dbReference type="PROSITE" id="PS51868">
    <property type="entry name" value="PEPTIDASE_S39"/>
    <property type="match status" value="1"/>
</dbReference>
<feature type="transmembrane region" description="Helical" evidence="11">
    <location>
        <begin position="121"/>
        <end position="144"/>
    </location>
</feature>
<feature type="region of interest" description="Disordered" evidence="10">
    <location>
        <begin position="615"/>
        <end position="707"/>
    </location>
</feature>
<comment type="subcellular location">
    <subcellularLocation>
        <location evidence="1">Membrane</location>
        <topology evidence="1">Multi-pass membrane protein</topology>
    </subcellularLocation>
</comment>
<evidence type="ECO:0000256" key="6">
    <source>
        <dbReference type="ARBA" id="ARBA00022801"/>
    </source>
</evidence>
<feature type="region of interest" description="Disordered" evidence="10">
    <location>
        <begin position="563"/>
        <end position="588"/>
    </location>
</feature>
<dbReference type="GO" id="GO:0016020">
    <property type="term" value="C:membrane"/>
    <property type="evidence" value="ECO:0007669"/>
    <property type="project" value="UniProtKB-SubCell"/>
</dbReference>
<dbReference type="Proteomes" id="UP001258325">
    <property type="component" value="Segment"/>
</dbReference>
<keyword evidence="5" id="KW-0688">Ribosomal frameshifting</keyword>
<evidence type="ECO:0000313" key="14">
    <source>
        <dbReference type="Proteomes" id="UP001258325"/>
    </source>
</evidence>
<protein>
    <submittedName>
        <fullName evidence="13">P1 protein</fullName>
    </submittedName>
</protein>
<keyword evidence="6" id="KW-0378">Hydrolase</keyword>
<keyword evidence="7" id="KW-0720">Serine protease</keyword>
<proteinExistence type="predicted"/>
<keyword evidence="4" id="KW-0732">Signal</keyword>
<name>A0AAE7YBC3_9VIRU</name>
<organism evidence="13 14">
    <name type="scientific">Plantago asiatica virus A</name>
    <dbReference type="NCBI Taxonomy" id="2871160"/>
    <lineage>
        <taxon>Viruses</taxon>
        <taxon>Riboviria</taxon>
        <taxon>Orthornavirae</taxon>
        <taxon>Pisuviricota</taxon>
        <taxon>Pisoniviricetes</taxon>
        <taxon>Sobelivirales</taxon>
        <taxon>Solemoviridae</taxon>
        <taxon>Polerovirus</taxon>
        <taxon>Polerovirus PLAVA</taxon>
    </lineage>
</organism>
<feature type="compositionally biased region" description="Basic residues" evidence="10">
    <location>
        <begin position="621"/>
        <end position="632"/>
    </location>
</feature>
<sequence length="707" mass="79342">MALITVFLVVYLLFSPSLSAGFTLPATGTDFRVRTFNHSMHFATLPDIDTRLEPIVKPELRELTSATNHTPTYADILHLFSAKVSDDIKKISVETFTTLKNFLESGWAATMRLSQRAFESFLWIVIILWSSFLWQITLSIWYLVQTYTAAVVSLLLLYFLSLSLVRAVRWIFGGCPLYLLTGIFKTLRMISRAVWCKQHYNREKACEGYTTYTIPQNPPKNAVLMAEYPDNSHAGYATCIRLFNNENALVTAYHVWEQIRENGKIVSTRTGTKIPANLFQEVVGNPTADLVILRGPPNWEGTLAVKSVQTVNAQQLAKSKTTIYHFNGQNWMASNSEIVGHDKVFATMLSQTEAGYSGSPYFNGKSLVGVHVGGAKHANHNLMAPIPSIPGLTSPNYVFETTAPTGRVFVDSEIDEIGKLYKEAERILNFKSKTGRNWADELDEETTRFYECESGIEFTWDDQDLGQKAYESLAREFPDADWRLQVIKSFVSKYRYECGEVYSYSEEAKFMQAVFDLEREIPLGYRDKRIRALRKIITNSDDRCIAQLQEAIPDLSMIMESGNDKGSTDCQTTGEILHTPSKEPENGPNMLKEIVQAMAEKVNISSIEKEVIRQLSEKAMRKPKTVRKRGGKKPTTSSATSKPNIAGKYQPPHKRSPGLKPAEPCPISTTQSKNKARSGAKPSSANTQTWRPKPKDSAGPSSAPRLN</sequence>
<evidence type="ECO:0000256" key="3">
    <source>
        <dbReference type="ARBA" id="ARBA00022692"/>
    </source>
</evidence>
<dbReference type="GO" id="GO:0075523">
    <property type="term" value="P:viral translational frameshifting"/>
    <property type="evidence" value="ECO:0007669"/>
    <property type="project" value="UniProtKB-KW"/>
</dbReference>
<evidence type="ECO:0000256" key="5">
    <source>
        <dbReference type="ARBA" id="ARBA00022758"/>
    </source>
</evidence>
<dbReference type="Gene3D" id="2.40.10.10">
    <property type="entry name" value="Trypsin-like serine proteases"/>
    <property type="match status" value="2"/>
</dbReference>
<dbReference type="PRINTS" id="PR00913">
    <property type="entry name" value="LVIRUSORF2"/>
</dbReference>
<dbReference type="InterPro" id="IPR009003">
    <property type="entry name" value="Peptidase_S1_PA"/>
</dbReference>
<dbReference type="GO" id="GO:0004252">
    <property type="term" value="F:serine-type endopeptidase activity"/>
    <property type="evidence" value="ECO:0007669"/>
    <property type="project" value="InterPro"/>
</dbReference>
<dbReference type="GO" id="GO:0006508">
    <property type="term" value="P:proteolysis"/>
    <property type="evidence" value="ECO:0007669"/>
    <property type="project" value="UniProtKB-KW"/>
</dbReference>
<evidence type="ECO:0000256" key="8">
    <source>
        <dbReference type="ARBA" id="ARBA00022989"/>
    </source>
</evidence>
<evidence type="ECO:0000256" key="9">
    <source>
        <dbReference type="ARBA" id="ARBA00023136"/>
    </source>
</evidence>
<dbReference type="InterPro" id="IPR000382">
    <property type="entry name" value="Peptidase_S39B_luteovirus"/>
</dbReference>
<evidence type="ECO:0000256" key="10">
    <source>
        <dbReference type="SAM" id="MobiDB-lite"/>
    </source>
</evidence>
<keyword evidence="8 11" id="KW-1133">Transmembrane helix</keyword>
<evidence type="ECO:0000256" key="2">
    <source>
        <dbReference type="ARBA" id="ARBA00022670"/>
    </source>
</evidence>
<keyword evidence="9 11" id="KW-0472">Membrane</keyword>
<evidence type="ECO:0000313" key="13">
    <source>
        <dbReference type="EMBL" id="QZR95587.1"/>
    </source>
</evidence>
<accession>A0AAE7YBC3</accession>
<reference evidence="13" key="1">
    <citation type="submission" date="2021-07" db="EMBL/GenBank/DDBJ databases">
        <authorList>
            <person name="Igori D."/>
            <person name="Kim S.-E."/>
            <person name="Kwon S.-Y."/>
            <person name="Moon J.S."/>
        </authorList>
    </citation>
    <scope>NUCLEOTIDE SEQUENCE</scope>
</reference>
<feature type="compositionally biased region" description="Polar residues" evidence="10">
    <location>
        <begin position="681"/>
        <end position="690"/>
    </location>
</feature>
<dbReference type="GO" id="GO:0070008">
    <property type="term" value="F:serine-type exopeptidase activity"/>
    <property type="evidence" value="ECO:0007669"/>
    <property type="project" value="InterPro"/>
</dbReference>
<evidence type="ECO:0000256" key="4">
    <source>
        <dbReference type="ARBA" id="ARBA00022729"/>
    </source>
</evidence>
<feature type="compositionally biased region" description="Polar residues" evidence="10">
    <location>
        <begin position="634"/>
        <end position="643"/>
    </location>
</feature>
<evidence type="ECO:0000259" key="12">
    <source>
        <dbReference type="PROSITE" id="PS51868"/>
    </source>
</evidence>
<dbReference type="InterPro" id="IPR043504">
    <property type="entry name" value="Peptidase_S1_PA_chymotrypsin"/>
</dbReference>
<dbReference type="InterPro" id="IPR018019">
    <property type="entry name" value="Luteovirus_Orf2"/>
</dbReference>
<feature type="transmembrane region" description="Helical" evidence="11">
    <location>
        <begin position="151"/>
        <end position="172"/>
    </location>
</feature>
<keyword evidence="2" id="KW-0645">Protease</keyword>
<dbReference type="Pfam" id="PF02122">
    <property type="entry name" value="Peptidase_S39"/>
    <property type="match status" value="1"/>
</dbReference>
<feature type="domain" description="Peptidase S39" evidence="12">
    <location>
        <begin position="206"/>
        <end position="400"/>
    </location>
</feature>
<dbReference type="SUPFAM" id="SSF50494">
    <property type="entry name" value="Trypsin-like serine proteases"/>
    <property type="match status" value="1"/>
</dbReference>
<keyword evidence="14" id="KW-1185">Reference proteome</keyword>
<evidence type="ECO:0000256" key="11">
    <source>
        <dbReference type="SAM" id="Phobius"/>
    </source>
</evidence>
<evidence type="ECO:0000256" key="1">
    <source>
        <dbReference type="ARBA" id="ARBA00004141"/>
    </source>
</evidence>
<evidence type="ECO:0000256" key="7">
    <source>
        <dbReference type="ARBA" id="ARBA00022825"/>
    </source>
</evidence>